<dbReference type="EMBL" id="JAFNEN010000559">
    <property type="protein sequence ID" value="KAG8180530.1"/>
    <property type="molecule type" value="Genomic_DNA"/>
</dbReference>
<protein>
    <recommendedName>
        <fullName evidence="2">C2H2-type domain-containing protein</fullName>
    </recommendedName>
</protein>
<reference evidence="3 4" key="1">
    <citation type="journal article" date="2022" name="Nat. Ecol. Evol.">
        <title>A masculinizing supergene underlies an exaggerated male reproductive morph in a spider.</title>
        <authorList>
            <person name="Hendrickx F."/>
            <person name="De Corte Z."/>
            <person name="Sonet G."/>
            <person name="Van Belleghem S.M."/>
            <person name="Kostlbacher S."/>
            <person name="Vangestel C."/>
        </authorList>
    </citation>
    <scope>NUCLEOTIDE SEQUENCE [LARGE SCALE GENOMIC DNA]</scope>
    <source>
        <strain evidence="3">W744_W776</strain>
    </source>
</reference>
<comment type="caution">
    <text evidence="3">The sequence shown here is derived from an EMBL/GenBank/DDBJ whole genome shotgun (WGS) entry which is preliminary data.</text>
</comment>
<gene>
    <name evidence="3" type="ORF">JTE90_018150</name>
</gene>
<sequence>MTRDLHLEFAHSGKTARVVIQKAKIFTSSFHRDPYPDLETLPARATGGAPNAPAFPPPPAAHGDIAAASPDSQDLFQNRRVHSRNPPPNQLTTAPRRGRPPGRASGNHKLSAARCPEEDLDDAPVVCTRRGLSLHVSFPMARTILCTESGCPSVFASGTWNTLLQSLKRHLRLDHHTPISHVKKWCAVCPAVCPERISFHPCFANRDPTFQPEVDLAFRCELCSFQCLNRRQLRNHSAAHRNEELLVPRRPFASADLHSSLQPPLPPRPSGRSSQVRPARPDNPRSTTEWVRSNAASWTASPTPCPCPRLKTAPTLHPLPPPTLPLSLRWPHAQGRLMRWLKGSWKLTCPLLPRGRDGVDAEPAPPLTPILMLTQL</sequence>
<proteinExistence type="predicted"/>
<accession>A0AAV6UAH6</accession>
<name>A0AAV6UAH6_9ARAC</name>
<feature type="domain" description="C2H2-type" evidence="2">
    <location>
        <begin position="220"/>
        <end position="240"/>
    </location>
</feature>
<dbReference type="InterPro" id="IPR013087">
    <property type="entry name" value="Znf_C2H2_type"/>
</dbReference>
<dbReference type="PROSITE" id="PS00028">
    <property type="entry name" value="ZINC_FINGER_C2H2_1"/>
    <property type="match status" value="1"/>
</dbReference>
<evidence type="ECO:0000259" key="2">
    <source>
        <dbReference type="PROSITE" id="PS00028"/>
    </source>
</evidence>
<evidence type="ECO:0000313" key="4">
    <source>
        <dbReference type="Proteomes" id="UP000827092"/>
    </source>
</evidence>
<evidence type="ECO:0000256" key="1">
    <source>
        <dbReference type="SAM" id="MobiDB-lite"/>
    </source>
</evidence>
<evidence type="ECO:0000313" key="3">
    <source>
        <dbReference type="EMBL" id="KAG8180530.1"/>
    </source>
</evidence>
<feature type="region of interest" description="Disordered" evidence="1">
    <location>
        <begin position="79"/>
        <end position="113"/>
    </location>
</feature>
<feature type="region of interest" description="Disordered" evidence="1">
    <location>
        <begin position="257"/>
        <end position="304"/>
    </location>
</feature>
<keyword evidence="4" id="KW-1185">Reference proteome</keyword>
<feature type="region of interest" description="Disordered" evidence="1">
    <location>
        <begin position="31"/>
        <end position="67"/>
    </location>
</feature>
<organism evidence="3 4">
    <name type="scientific">Oedothorax gibbosus</name>
    <dbReference type="NCBI Taxonomy" id="931172"/>
    <lineage>
        <taxon>Eukaryota</taxon>
        <taxon>Metazoa</taxon>
        <taxon>Ecdysozoa</taxon>
        <taxon>Arthropoda</taxon>
        <taxon>Chelicerata</taxon>
        <taxon>Arachnida</taxon>
        <taxon>Araneae</taxon>
        <taxon>Araneomorphae</taxon>
        <taxon>Entelegynae</taxon>
        <taxon>Araneoidea</taxon>
        <taxon>Linyphiidae</taxon>
        <taxon>Erigoninae</taxon>
        <taxon>Oedothorax</taxon>
    </lineage>
</organism>
<dbReference type="Proteomes" id="UP000827092">
    <property type="component" value="Unassembled WGS sequence"/>
</dbReference>
<dbReference type="AlphaFoldDB" id="A0AAV6UAH6"/>
<feature type="compositionally biased region" description="Polar residues" evidence="1">
    <location>
        <begin position="284"/>
        <end position="302"/>
    </location>
</feature>